<dbReference type="AlphaFoldDB" id="A0A7Y9LRK6"/>
<name>A0A7Y9LRK6_9MICC</name>
<keyword evidence="2" id="KW-1185">Reference proteome</keyword>
<evidence type="ECO:0000313" key="2">
    <source>
        <dbReference type="Proteomes" id="UP000521748"/>
    </source>
</evidence>
<dbReference type="Proteomes" id="UP000521748">
    <property type="component" value="Unassembled WGS sequence"/>
</dbReference>
<dbReference type="EMBL" id="JACBYQ010000001">
    <property type="protein sequence ID" value="NYE94298.1"/>
    <property type="molecule type" value="Genomic_DNA"/>
</dbReference>
<comment type="caution">
    <text evidence="1">The sequence shown here is derived from an EMBL/GenBank/DDBJ whole genome shotgun (WGS) entry which is preliminary data.</text>
</comment>
<organism evidence="1 2">
    <name type="scientific">Psychromicrobium silvestre</name>
    <dbReference type="NCBI Taxonomy" id="1645614"/>
    <lineage>
        <taxon>Bacteria</taxon>
        <taxon>Bacillati</taxon>
        <taxon>Actinomycetota</taxon>
        <taxon>Actinomycetes</taxon>
        <taxon>Micrococcales</taxon>
        <taxon>Micrococcaceae</taxon>
        <taxon>Psychromicrobium</taxon>
    </lineage>
</organism>
<protein>
    <submittedName>
        <fullName evidence="1">Uncharacterized protein YukE</fullName>
    </submittedName>
</protein>
<gene>
    <name evidence="1" type="ORF">FHU41_000519</name>
</gene>
<accession>A0A7Y9LRK6</accession>
<proteinExistence type="predicted"/>
<sequence>MDDLEDGVLVVGLRVDVQAFIAAAKALAAAGSKVQDTKPLRDGDLGASGLEHQIVVLAPSWSKGAAAFIAALTSAGKQVAHAGTEFIQVDKALAGKFGNSV</sequence>
<reference evidence="1 2" key="1">
    <citation type="submission" date="2020-07" db="EMBL/GenBank/DDBJ databases">
        <title>Sequencing the genomes of 1000 actinobacteria strains.</title>
        <authorList>
            <person name="Klenk H.-P."/>
        </authorList>
    </citation>
    <scope>NUCLEOTIDE SEQUENCE [LARGE SCALE GENOMIC DNA]</scope>
    <source>
        <strain evidence="1 2">DSM 102047</strain>
    </source>
</reference>
<evidence type="ECO:0000313" key="1">
    <source>
        <dbReference type="EMBL" id="NYE94298.1"/>
    </source>
</evidence>
<dbReference type="RefSeq" id="WP_179388078.1">
    <property type="nucleotide sequence ID" value="NZ_JACBYQ010000001.1"/>
</dbReference>